<dbReference type="Gene3D" id="3.30.70.270">
    <property type="match status" value="1"/>
</dbReference>
<accession>A0A5D3DWT3</accession>
<dbReference type="GO" id="GO:0003964">
    <property type="term" value="F:RNA-directed DNA polymerase activity"/>
    <property type="evidence" value="ECO:0007669"/>
    <property type="project" value="UniProtKB-KW"/>
</dbReference>
<dbReference type="GO" id="GO:0004519">
    <property type="term" value="F:endonuclease activity"/>
    <property type="evidence" value="ECO:0007669"/>
    <property type="project" value="UniProtKB-KW"/>
</dbReference>
<dbReference type="InterPro" id="IPR043128">
    <property type="entry name" value="Rev_trsase/Diguanyl_cyclase"/>
</dbReference>
<dbReference type="Proteomes" id="UP000321393">
    <property type="component" value="Unassembled WGS sequence"/>
</dbReference>
<protein>
    <submittedName>
        <fullName evidence="9">Reverse transcriptase</fullName>
    </submittedName>
</protein>
<evidence type="ECO:0000256" key="2">
    <source>
        <dbReference type="ARBA" id="ARBA00022695"/>
    </source>
</evidence>
<evidence type="ECO:0000313" key="11">
    <source>
        <dbReference type="Proteomes" id="UP000321947"/>
    </source>
</evidence>
<evidence type="ECO:0000313" key="9">
    <source>
        <dbReference type="EMBL" id="TYK27982.1"/>
    </source>
</evidence>
<reference evidence="10 11" key="1">
    <citation type="submission" date="2019-08" db="EMBL/GenBank/DDBJ databases">
        <title>Draft genome sequences of two oriental melons (Cucumis melo L. var makuwa).</title>
        <authorList>
            <person name="Kwon S.-Y."/>
        </authorList>
    </citation>
    <scope>NUCLEOTIDE SEQUENCE [LARGE SCALE GENOMIC DNA]</scope>
    <source>
        <strain evidence="11">cv. Chang Bougi</strain>
        <strain evidence="10">cv. SW 3</strain>
        <tissue evidence="9">Leaf</tissue>
    </source>
</reference>
<evidence type="ECO:0000256" key="3">
    <source>
        <dbReference type="ARBA" id="ARBA00022722"/>
    </source>
</evidence>
<dbReference type="InterPro" id="IPR041373">
    <property type="entry name" value="RT_RNaseH"/>
</dbReference>
<dbReference type="GO" id="GO:0016787">
    <property type="term" value="F:hydrolase activity"/>
    <property type="evidence" value="ECO:0007669"/>
    <property type="project" value="UniProtKB-KW"/>
</dbReference>
<keyword evidence="4" id="KW-0255">Endonuclease</keyword>
<evidence type="ECO:0000256" key="1">
    <source>
        <dbReference type="ARBA" id="ARBA00022679"/>
    </source>
</evidence>
<dbReference type="EMBL" id="SSTE01000806">
    <property type="protein sequence ID" value="KAA0066834.1"/>
    <property type="molecule type" value="Genomic_DNA"/>
</dbReference>
<keyword evidence="5" id="KW-0378">Hydrolase</keyword>
<evidence type="ECO:0000256" key="6">
    <source>
        <dbReference type="ARBA" id="ARBA00022918"/>
    </source>
</evidence>
<name>A0A5D3DWT3_CUCMM</name>
<comment type="caution">
    <text evidence="9">The sequence shown here is derived from an EMBL/GenBank/DDBJ whole genome shotgun (WGS) entry which is preliminary data.</text>
</comment>
<keyword evidence="3" id="KW-0540">Nuclease</keyword>
<keyword evidence="1" id="KW-0808">Transferase</keyword>
<dbReference type="InterPro" id="IPR043502">
    <property type="entry name" value="DNA/RNA_pol_sf"/>
</dbReference>
<evidence type="ECO:0000256" key="4">
    <source>
        <dbReference type="ARBA" id="ARBA00022759"/>
    </source>
</evidence>
<evidence type="ECO:0000256" key="5">
    <source>
        <dbReference type="ARBA" id="ARBA00022801"/>
    </source>
</evidence>
<organism evidence="9 11">
    <name type="scientific">Cucumis melo var. makuwa</name>
    <name type="common">Oriental melon</name>
    <dbReference type="NCBI Taxonomy" id="1194695"/>
    <lineage>
        <taxon>Eukaryota</taxon>
        <taxon>Viridiplantae</taxon>
        <taxon>Streptophyta</taxon>
        <taxon>Embryophyta</taxon>
        <taxon>Tracheophyta</taxon>
        <taxon>Spermatophyta</taxon>
        <taxon>Magnoliopsida</taxon>
        <taxon>eudicotyledons</taxon>
        <taxon>Gunneridae</taxon>
        <taxon>Pentapetalae</taxon>
        <taxon>rosids</taxon>
        <taxon>fabids</taxon>
        <taxon>Cucurbitales</taxon>
        <taxon>Cucurbitaceae</taxon>
        <taxon>Benincaseae</taxon>
        <taxon>Cucumis</taxon>
    </lineage>
</organism>
<dbReference type="EMBL" id="SSTD01002424">
    <property type="protein sequence ID" value="TYK27982.1"/>
    <property type="molecule type" value="Genomic_DNA"/>
</dbReference>
<gene>
    <name evidence="9" type="ORF">E5676_scaffold384G001930</name>
    <name evidence="8" type="ORF">E6C27_scaffold271G001990</name>
</gene>
<dbReference type="SUPFAM" id="SSF56672">
    <property type="entry name" value="DNA/RNA polymerases"/>
    <property type="match status" value="1"/>
</dbReference>
<evidence type="ECO:0000313" key="10">
    <source>
        <dbReference type="Proteomes" id="UP000321393"/>
    </source>
</evidence>
<proteinExistence type="predicted"/>
<keyword evidence="6 9" id="KW-0695">RNA-directed DNA polymerase</keyword>
<dbReference type="AlphaFoldDB" id="A0A5D3DWT3"/>
<dbReference type="Proteomes" id="UP000321947">
    <property type="component" value="Unassembled WGS sequence"/>
</dbReference>
<evidence type="ECO:0000259" key="7">
    <source>
        <dbReference type="Pfam" id="PF17917"/>
    </source>
</evidence>
<keyword evidence="2" id="KW-0548">Nucleotidyltransferase</keyword>
<sequence>MAIPVVDEESPKELVPEAVQYVLDEYQDVMAESLPKTLPPLRGIDHEIELLPGARPPTKNVYHTGLPELAELVEFLDVGFIRPAKGPLTELLKKDHKWEWTSESQAAFGDLKKAMMEGSVLEIVDRGEAEEKEMLAMVHCLRAWRQDFLGSQFVVKTDNRKICHFFSQPKLTSKQARWQECLAEFDFQKTGQLAAGTLLEIIKACLAKDSVAQAIIQFLKEGKTLRSELDQSKCVSQKARVQRKKSIFTPLRGSPIGFKRARKNGMDKQGYLCKFKEIRLLAKMKLLLKTKLLRLRQLNSPLQGLGRIPLLQPQLTQLQQMPPNQSIHSYEHLLVRSASIAFIRTDSFPPWVGHLPTSSLVGLKLPISPENTLVVLLVGLKMEEKKGKITAFKRRKGVERSQR</sequence>
<evidence type="ECO:0000313" key="8">
    <source>
        <dbReference type="EMBL" id="KAA0066834.1"/>
    </source>
</evidence>
<dbReference type="InterPro" id="IPR050951">
    <property type="entry name" value="Retrovirus_Pol_polyprotein"/>
</dbReference>
<feature type="domain" description="Reverse transcriptase RNase H-like" evidence="7">
    <location>
        <begin position="130"/>
        <end position="185"/>
    </location>
</feature>
<dbReference type="PANTHER" id="PTHR37984:SF5">
    <property type="entry name" value="PROTEIN NYNRIN-LIKE"/>
    <property type="match status" value="1"/>
</dbReference>
<dbReference type="PANTHER" id="PTHR37984">
    <property type="entry name" value="PROTEIN CBG26694"/>
    <property type="match status" value="1"/>
</dbReference>
<dbReference type="Pfam" id="PF17917">
    <property type="entry name" value="RT_RNaseH"/>
    <property type="match status" value="1"/>
</dbReference>